<feature type="compositionally biased region" description="Acidic residues" evidence="1">
    <location>
        <begin position="20"/>
        <end position="40"/>
    </location>
</feature>
<sequence>MESYLFNKFSQNELKQAQTNEEESATIEEQSNTDELEDENSSYILGYN</sequence>
<evidence type="ECO:0000313" key="2">
    <source>
        <dbReference type="EMBL" id="GIU47243.1"/>
    </source>
</evidence>
<reference evidence="2" key="1">
    <citation type="submission" date="2021-05" db="EMBL/GenBank/DDBJ databases">
        <title>Molecular characterization for Shewanella algae harboring chromosomal blaOXA-55-like strains isolated from clinical and environment sample.</title>
        <authorList>
            <person name="Ohama Y."/>
            <person name="Aoki K."/>
            <person name="Harada S."/>
            <person name="Moriya K."/>
            <person name="Ishii Y."/>
            <person name="Tateda K."/>
        </authorList>
    </citation>
    <scope>NUCLEOTIDE SEQUENCE</scope>
    <source>
        <strain evidence="2">JCM 11563</strain>
    </source>
</reference>
<evidence type="ECO:0000256" key="1">
    <source>
        <dbReference type="SAM" id="MobiDB-lite"/>
    </source>
</evidence>
<feature type="region of interest" description="Disordered" evidence="1">
    <location>
        <begin position="9"/>
        <end position="48"/>
    </location>
</feature>
<feature type="compositionally biased region" description="Polar residues" evidence="1">
    <location>
        <begin position="9"/>
        <end position="19"/>
    </location>
</feature>
<comment type="caution">
    <text evidence="2">The sequence shown here is derived from an EMBL/GenBank/DDBJ whole genome shotgun (WGS) entry which is preliminary data.</text>
</comment>
<proteinExistence type="predicted"/>
<gene>
    <name evidence="2" type="ORF">TUM4438_25780</name>
</gene>
<protein>
    <submittedName>
        <fullName evidence="2">Uncharacterized protein</fullName>
    </submittedName>
</protein>
<dbReference type="RefSeq" id="WP_220781568.1">
    <property type="nucleotide sequence ID" value="NZ_BPEY01000045.1"/>
</dbReference>
<dbReference type="Proteomes" id="UP000887104">
    <property type="component" value="Unassembled WGS sequence"/>
</dbReference>
<dbReference type="EMBL" id="BPEY01000045">
    <property type="protein sequence ID" value="GIU47243.1"/>
    <property type="molecule type" value="Genomic_DNA"/>
</dbReference>
<evidence type="ECO:0000313" key="3">
    <source>
        <dbReference type="Proteomes" id="UP000887104"/>
    </source>
</evidence>
<name>A0ABQ4PI65_9GAMM</name>
<keyword evidence="3" id="KW-1185">Reference proteome</keyword>
<accession>A0ABQ4PI65</accession>
<organism evidence="2 3">
    <name type="scientific">Shewanella sairae</name>
    <dbReference type="NCBI Taxonomy" id="190310"/>
    <lineage>
        <taxon>Bacteria</taxon>
        <taxon>Pseudomonadati</taxon>
        <taxon>Pseudomonadota</taxon>
        <taxon>Gammaproteobacteria</taxon>
        <taxon>Alteromonadales</taxon>
        <taxon>Shewanellaceae</taxon>
        <taxon>Shewanella</taxon>
    </lineage>
</organism>